<keyword evidence="3" id="KW-1185">Reference proteome</keyword>
<dbReference type="Proteomes" id="UP000247569">
    <property type="component" value="Unassembled WGS sequence"/>
</dbReference>
<feature type="compositionally biased region" description="Polar residues" evidence="1">
    <location>
        <begin position="13"/>
        <end position="22"/>
    </location>
</feature>
<dbReference type="RefSeq" id="WP_146251205.1">
    <property type="nucleotide sequence ID" value="NZ_QJKF01000008.1"/>
</dbReference>
<gene>
    <name evidence="2" type="ORF">DFR70_10844</name>
</gene>
<organism evidence="2 3">
    <name type="scientific">Nocardia tenerifensis</name>
    <dbReference type="NCBI Taxonomy" id="228006"/>
    <lineage>
        <taxon>Bacteria</taxon>
        <taxon>Bacillati</taxon>
        <taxon>Actinomycetota</taxon>
        <taxon>Actinomycetes</taxon>
        <taxon>Mycobacteriales</taxon>
        <taxon>Nocardiaceae</taxon>
        <taxon>Nocardia</taxon>
    </lineage>
</organism>
<accession>A0A318KJM9</accession>
<feature type="region of interest" description="Disordered" evidence="1">
    <location>
        <begin position="1"/>
        <end position="22"/>
    </location>
</feature>
<proteinExistence type="predicted"/>
<evidence type="ECO:0000313" key="3">
    <source>
        <dbReference type="Proteomes" id="UP000247569"/>
    </source>
</evidence>
<protein>
    <submittedName>
        <fullName evidence="2">Uncharacterized protein</fullName>
    </submittedName>
</protein>
<evidence type="ECO:0000313" key="2">
    <source>
        <dbReference type="EMBL" id="PXX61486.1"/>
    </source>
</evidence>
<dbReference type="AlphaFoldDB" id="A0A318KJM9"/>
<dbReference type="EMBL" id="QJKF01000008">
    <property type="protein sequence ID" value="PXX61486.1"/>
    <property type="molecule type" value="Genomic_DNA"/>
</dbReference>
<sequence length="93" mass="10104">MNHGLVEAIPARPSSTINRKGQATMADKTSAQTTIDAVLDRFAGPQNVRKKKRDNAFPGTPRIDRKSAGRSTHMRGAAFRAAPQRPLRIPGRG</sequence>
<dbReference type="OrthoDB" id="4568705at2"/>
<reference evidence="2 3" key="1">
    <citation type="submission" date="2018-05" db="EMBL/GenBank/DDBJ databases">
        <title>Genomic Encyclopedia of Type Strains, Phase IV (KMG-IV): sequencing the most valuable type-strain genomes for metagenomic binning, comparative biology and taxonomic classification.</title>
        <authorList>
            <person name="Goeker M."/>
        </authorList>
    </citation>
    <scope>NUCLEOTIDE SEQUENCE [LARGE SCALE GENOMIC DNA]</scope>
    <source>
        <strain evidence="2 3">DSM 44704</strain>
    </source>
</reference>
<name>A0A318KJM9_9NOCA</name>
<evidence type="ECO:0000256" key="1">
    <source>
        <dbReference type="SAM" id="MobiDB-lite"/>
    </source>
</evidence>
<comment type="caution">
    <text evidence="2">The sequence shown here is derived from an EMBL/GenBank/DDBJ whole genome shotgun (WGS) entry which is preliminary data.</text>
</comment>
<feature type="region of interest" description="Disordered" evidence="1">
    <location>
        <begin position="41"/>
        <end position="93"/>
    </location>
</feature>